<evidence type="ECO:0000313" key="2">
    <source>
        <dbReference type="EMBL" id="PVH90113.1"/>
    </source>
</evidence>
<sequence length="122" mass="13397">MSLSQASNTSTVEDPFMTIEDAEDRPAPSSKDGSGGASSSPEAADKICHGKKRRRSTTKSPEQECLDIGEAIAREAKRPKTAGKDLDCVIRDMKETMKKIDELYYMAVALRKEHMKSMASVE</sequence>
<feature type="non-terminal residue" evidence="2">
    <location>
        <position position="122"/>
    </location>
</feature>
<feature type="region of interest" description="Disordered" evidence="1">
    <location>
        <begin position="1"/>
        <end position="63"/>
    </location>
</feature>
<keyword evidence="3" id="KW-1185">Reference proteome</keyword>
<feature type="compositionally biased region" description="Low complexity" evidence="1">
    <location>
        <begin position="27"/>
        <end position="42"/>
    </location>
</feature>
<name>A0A2V1CY55_9PLEO</name>
<dbReference type="EMBL" id="KZ806699">
    <property type="protein sequence ID" value="PVH90113.1"/>
    <property type="molecule type" value="Genomic_DNA"/>
</dbReference>
<feature type="compositionally biased region" description="Polar residues" evidence="1">
    <location>
        <begin position="1"/>
        <end position="12"/>
    </location>
</feature>
<dbReference type="Proteomes" id="UP000244855">
    <property type="component" value="Unassembled WGS sequence"/>
</dbReference>
<organism evidence="2 3">
    <name type="scientific">Periconia macrospinosa</name>
    <dbReference type="NCBI Taxonomy" id="97972"/>
    <lineage>
        <taxon>Eukaryota</taxon>
        <taxon>Fungi</taxon>
        <taxon>Dikarya</taxon>
        <taxon>Ascomycota</taxon>
        <taxon>Pezizomycotina</taxon>
        <taxon>Dothideomycetes</taxon>
        <taxon>Pleosporomycetidae</taxon>
        <taxon>Pleosporales</taxon>
        <taxon>Massarineae</taxon>
        <taxon>Periconiaceae</taxon>
        <taxon>Periconia</taxon>
    </lineage>
</organism>
<evidence type="ECO:0000256" key="1">
    <source>
        <dbReference type="SAM" id="MobiDB-lite"/>
    </source>
</evidence>
<evidence type="ECO:0000313" key="3">
    <source>
        <dbReference type="Proteomes" id="UP000244855"/>
    </source>
</evidence>
<proteinExistence type="predicted"/>
<protein>
    <submittedName>
        <fullName evidence="2">Uncharacterized protein</fullName>
    </submittedName>
</protein>
<gene>
    <name evidence="2" type="ORF">DM02DRAFT_637061</name>
</gene>
<accession>A0A2V1CY55</accession>
<reference evidence="2 3" key="1">
    <citation type="journal article" date="2018" name="Sci. Rep.">
        <title>Comparative genomics provides insights into the lifestyle and reveals functional heterogeneity of dark septate endophytic fungi.</title>
        <authorList>
            <person name="Knapp D.G."/>
            <person name="Nemeth J.B."/>
            <person name="Barry K."/>
            <person name="Hainaut M."/>
            <person name="Henrissat B."/>
            <person name="Johnson J."/>
            <person name="Kuo A."/>
            <person name="Lim J.H.P."/>
            <person name="Lipzen A."/>
            <person name="Nolan M."/>
            <person name="Ohm R.A."/>
            <person name="Tamas L."/>
            <person name="Grigoriev I.V."/>
            <person name="Spatafora J.W."/>
            <person name="Nagy L.G."/>
            <person name="Kovacs G.M."/>
        </authorList>
    </citation>
    <scope>NUCLEOTIDE SEQUENCE [LARGE SCALE GENOMIC DNA]</scope>
    <source>
        <strain evidence="2 3">DSE2036</strain>
    </source>
</reference>
<dbReference type="AlphaFoldDB" id="A0A2V1CY55"/>